<dbReference type="InterPro" id="IPR032675">
    <property type="entry name" value="LRR_dom_sf"/>
</dbReference>
<dbReference type="SUPFAM" id="SSF52047">
    <property type="entry name" value="RNI-like"/>
    <property type="match status" value="1"/>
</dbReference>
<dbReference type="Gene3D" id="3.80.10.10">
    <property type="entry name" value="Ribonuclease Inhibitor"/>
    <property type="match status" value="1"/>
</dbReference>
<proteinExistence type="predicted"/>
<dbReference type="AlphaFoldDB" id="A0AAD9UXJ2"/>
<comment type="caution">
    <text evidence="1">The sequence shown here is derived from an EMBL/GenBank/DDBJ whole genome shotgun (WGS) entry which is preliminary data.</text>
</comment>
<protein>
    <submittedName>
        <fullName evidence="1">Uncharacterized protein</fullName>
    </submittedName>
</protein>
<dbReference type="EMBL" id="JARQWQ010000077">
    <property type="protein sequence ID" value="KAK2553427.1"/>
    <property type="molecule type" value="Genomic_DNA"/>
</dbReference>
<gene>
    <name evidence="1" type="ORF">P5673_025175</name>
</gene>
<evidence type="ECO:0000313" key="1">
    <source>
        <dbReference type="EMBL" id="KAK2553427.1"/>
    </source>
</evidence>
<reference evidence="1" key="1">
    <citation type="journal article" date="2023" name="G3 (Bethesda)">
        <title>Whole genome assembly and annotation of the endangered Caribbean coral Acropora cervicornis.</title>
        <authorList>
            <person name="Selwyn J.D."/>
            <person name="Vollmer S.V."/>
        </authorList>
    </citation>
    <scope>NUCLEOTIDE SEQUENCE</scope>
    <source>
        <strain evidence="1">K2</strain>
    </source>
</reference>
<evidence type="ECO:0000313" key="2">
    <source>
        <dbReference type="Proteomes" id="UP001249851"/>
    </source>
</evidence>
<dbReference type="Proteomes" id="UP001249851">
    <property type="component" value="Unassembled WGS sequence"/>
</dbReference>
<keyword evidence="2" id="KW-1185">Reference proteome</keyword>
<reference evidence="1" key="2">
    <citation type="journal article" date="2023" name="Science">
        <title>Genomic signatures of disease resistance in endangered staghorn corals.</title>
        <authorList>
            <person name="Vollmer S.V."/>
            <person name="Selwyn J.D."/>
            <person name="Despard B.A."/>
            <person name="Roesel C.L."/>
        </authorList>
    </citation>
    <scope>NUCLEOTIDE SEQUENCE</scope>
    <source>
        <strain evidence="1">K2</strain>
    </source>
</reference>
<sequence length="123" mass="13714">MKETKLGIRKSKECQQGDEAAGVLLDLWIKQEDKTNGYKITEFDLGGFTNITDQGAKDISDALKNDNCKLNQLYLDGYRIGSTGAKHLSDALKNENCKLSLLKLGEDITDSEIELNFPEIFPD</sequence>
<name>A0AAD9UXJ2_ACRCE</name>
<organism evidence="1 2">
    <name type="scientific">Acropora cervicornis</name>
    <name type="common">Staghorn coral</name>
    <dbReference type="NCBI Taxonomy" id="6130"/>
    <lineage>
        <taxon>Eukaryota</taxon>
        <taxon>Metazoa</taxon>
        <taxon>Cnidaria</taxon>
        <taxon>Anthozoa</taxon>
        <taxon>Hexacorallia</taxon>
        <taxon>Scleractinia</taxon>
        <taxon>Astrocoeniina</taxon>
        <taxon>Acroporidae</taxon>
        <taxon>Acropora</taxon>
    </lineage>
</organism>
<accession>A0AAD9UXJ2</accession>